<dbReference type="EMBL" id="JAJNDB010000010">
    <property type="protein sequence ID" value="MCD2198062.1"/>
    <property type="molecule type" value="Genomic_DNA"/>
</dbReference>
<evidence type="ECO:0000313" key="2">
    <source>
        <dbReference type="EMBL" id="MCD2198062.1"/>
    </source>
</evidence>
<accession>A0ABS8PIF6</accession>
<proteinExistence type="predicted"/>
<sequence length="119" mass="13009">MTAIFTDPRPGSWGRSGVKRGLTVAPSTRVVENDEFGAFARRILAAHGRRVASGDIEGLRDLDALGRAWERAMHAAVEGLRAEGFSWAEIGDRLGISRQATHQRWGSPGVPHQPHQETD</sequence>
<gene>
    <name evidence="2" type="ORF">LQ327_32290</name>
</gene>
<dbReference type="RefSeq" id="WP_230740639.1">
    <property type="nucleotide sequence ID" value="NZ_JAJNDB010000010.1"/>
</dbReference>
<dbReference type="Proteomes" id="UP001199469">
    <property type="component" value="Unassembled WGS sequence"/>
</dbReference>
<evidence type="ECO:0000256" key="1">
    <source>
        <dbReference type="SAM" id="MobiDB-lite"/>
    </source>
</evidence>
<evidence type="ECO:0000313" key="3">
    <source>
        <dbReference type="Proteomes" id="UP001199469"/>
    </source>
</evidence>
<feature type="region of interest" description="Disordered" evidence="1">
    <location>
        <begin position="98"/>
        <end position="119"/>
    </location>
</feature>
<reference evidence="2 3" key="1">
    <citation type="submission" date="2021-11" db="EMBL/GenBank/DDBJ databases">
        <title>Draft genome sequence of Actinomycetospora sp. SF1 isolated from the rhizosphere soil.</title>
        <authorList>
            <person name="Duangmal K."/>
            <person name="Chantavorakit T."/>
        </authorList>
    </citation>
    <scope>NUCLEOTIDE SEQUENCE [LARGE SCALE GENOMIC DNA]</scope>
    <source>
        <strain evidence="2 3">TBRC 5722</strain>
    </source>
</reference>
<evidence type="ECO:0008006" key="4">
    <source>
        <dbReference type="Google" id="ProtNLM"/>
    </source>
</evidence>
<comment type="caution">
    <text evidence="2">The sequence shown here is derived from an EMBL/GenBank/DDBJ whole genome shotgun (WGS) entry which is preliminary data.</text>
</comment>
<keyword evidence="3" id="KW-1185">Reference proteome</keyword>
<name>A0ABS8PIF6_9PSEU</name>
<organism evidence="2 3">
    <name type="scientific">Actinomycetospora endophytica</name>
    <dbReference type="NCBI Taxonomy" id="2291215"/>
    <lineage>
        <taxon>Bacteria</taxon>
        <taxon>Bacillati</taxon>
        <taxon>Actinomycetota</taxon>
        <taxon>Actinomycetes</taxon>
        <taxon>Pseudonocardiales</taxon>
        <taxon>Pseudonocardiaceae</taxon>
        <taxon>Actinomycetospora</taxon>
    </lineage>
</organism>
<protein>
    <recommendedName>
        <fullName evidence="4">Homeodomain-like domain-containing protein</fullName>
    </recommendedName>
</protein>